<protein>
    <submittedName>
        <fullName evidence="1">Uncharacterized protein</fullName>
    </submittedName>
</protein>
<dbReference type="EMBL" id="AGJK01000002">
    <property type="protein sequence ID" value="EHP94985.1"/>
    <property type="molecule type" value="Genomic_DNA"/>
</dbReference>
<proteinExistence type="predicted"/>
<accession>H1KBY8</accession>
<name>H1KBY8_METEX</name>
<dbReference type="RefSeq" id="WP_003596188.1">
    <property type="nucleotide sequence ID" value="NZ_AGJK01000002.1"/>
</dbReference>
<comment type="caution">
    <text evidence="1">The sequence shown here is derived from an EMBL/GenBank/DDBJ whole genome shotgun (WGS) entry which is preliminary data.</text>
</comment>
<gene>
    <name evidence="1" type="ORF">MetexDRAFT_0150</name>
</gene>
<dbReference type="AlphaFoldDB" id="H1KBY8"/>
<evidence type="ECO:0000313" key="2">
    <source>
        <dbReference type="Proteomes" id="UP000004382"/>
    </source>
</evidence>
<evidence type="ECO:0000313" key="1">
    <source>
        <dbReference type="EMBL" id="EHP94985.1"/>
    </source>
</evidence>
<reference evidence="1 2" key="1">
    <citation type="submission" date="2011-09" db="EMBL/GenBank/DDBJ databases">
        <title>The draft genome of Methylobacterium extorquens DSM 13060.</title>
        <authorList>
            <consortium name="US DOE Joint Genome Institute (JGI-PGF)"/>
            <person name="Lucas S."/>
            <person name="Han J."/>
            <person name="Lapidus A."/>
            <person name="Cheng J.-F."/>
            <person name="Goodwin L."/>
            <person name="Pitluck S."/>
            <person name="Peters L."/>
            <person name="Land M.L."/>
            <person name="Hauser L."/>
            <person name="Koskimaki J."/>
            <person name="Halonen O."/>
            <person name="Pirttila A."/>
            <person name="Frank C."/>
            <person name="Woyke T.J."/>
        </authorList>
    </citation>
    <scope>NUCLEOTIDE SEQUENCE [LARGE SCALE GENOMIC DNA]</scope>
    <source>
        <strain evidence="1 2">DSM 13060</strain>
    </source>
</reference>
<sequence length="99" mass="11190">MNQTVLFAMLAYLNDLQRSIELSETFAEDVLALSKEVTGEQGGGCARVKMLDLARRHRVDAIKARAKMEAVTAQFVSRFGAERFEQEQAKYPARPRRSI</sequence>
<dbReference type="Proteomes" id="UP000004382">
    <property type="component" value="Unassembled WGS sequence"/>
</dbReference>
<organism evidence="1 2">
    <name type="scientific">Methylorubrum extorquens DSM 13060</name>
    <dbReference type="NCBI Taxonomy" id="882800"/>
    <lineage>
        <taxon>Bacteria</taxon>
        <taxon>Pseudomonadati</taxon>
        <taxon>Pseudomonadota</taxon>
        <taxon>Alphaproteobacteria</taxon>
        <taxon>Hyphomicrobiales</taxon>
        <taxon>Methylobacteriaceae</taxon>
        <taxon>Methylorubrum</taxon>
    </lineage>
</organism>